<accession>A0A7S4AQH6</accession>
<name>A0A7S4AQH6_9STRA</name>
<dbReference type="AlphaFoldDB" id="A0A7S4AQH6"/>
<protein>
    <submittedName>
        <fullName evidence="2">Uncharacterized protein</fullName>
    </submittedName>
</protein>
<gene>
    <name evidence="2" type="ORF">PAUS00366_LOCUS16382</name>
</gene>
<sequence length="244" mass="27954">MGIKNRYEQFALVNDSIFALKQYHNITDALGTINKFHNNRIIDNNNNNNNNTITTANKDGTSTTTGTSTSAANTTVSMTSLNFHENDDASFPWQESIFRAFDPYGLRVFMDHSCVPMEHESFCHGKAAVKKKRCIVDFHEIQVAYRFPNRERQAFGIFPGTVPNDFQERTRTKGRTVWVCNVPFWKEVLLPAGFPAAKVNCPPMYNDNIDDPLLDTCTRFLNRSMIDTLDFSKADRTINYFLKR</sequence>
<evidence type="ECO:0000313" key="2">
    <source>
        <dbReference type="EMBL" id="CAE0723626.1"/>
    </source>
</evidence>
<evidence type="ECO:0000256" key="1">
    <source>
        <dbReference type="SAM" id="MobiDB-lite"/>
    </source>
</evidence>
<feature type="region of interest" description="Disordered" evidence="1">
    <location>
        <begin position="44"/>
        <end position="71"/>
    </location>
</feature>
<reference evidence="2" key="1">
    <citation type="submission" date="2021-01" db="EMBL/GenBank/DDBJ databases">
        <authorList>
            <person name="Corre E."/>
            <person name="Pelletier E."/>
            <person name="Niang G."/>
            <person name="Scheremetjew M."/>
            <person name="Finn R."/>
            <person name="Kale V."/>
            <person name="Holt S."/>
            <person name="Cochrane G."/>
            <person name="Meng A."/>
            <person name="Brown T."/>
            <person name="Cohen L."/>
        </authorList>
    </citation>
    <scope>NUCLEOTIDE SEQUENCE</scope>
    <source>
        <strain evidence="2">10249 10 AB</strain>
    </source>
</reference>
<proteinExistence type="predicted"/>
<dbReference type="EMBL" id="HBIX01023600">
    <property type="protein sequence ID" value="CAE0723626.1"/>
    <property type="molecule type" value="Transcribed_RNA"/>
</dbReference>
<organism evidence="2">
    <name type="scientific">Pseudo-nitzschia australis</name>
    <dbReference type="NCBI Taxonomy" id="44445"/>
    <lineage>
        <taxon>Eukaryota</taxon>
        <taxon>Sar</taxon>
        <taxon>Stramenopiles</taxon>
        <taxon>Ochrophyta</taxon>
        <taxon>Bacillariophyta</taxon>
        <taxon>Bacillariophyceae</taxon>
        <taxon>Bacillariophycidae</taxon>
        <taxon>Bacillariales</taxon>
        <taxon>Bacillariaceae</taxon>
        <taxon>Pseudo-nitzschia</taxon>
    </lineage>
</organism>